<comment type="caution">
    <text evidence="18">Lacks conserved residue(s) required for the propagation of feature annotation.</text>
</comment>
<feature type="domain" description="SCN5A-like C-terminal IQ motif" evidence="23">
    <location>
        <begin position="1862"/>
        <end position="1895"/>
    </location>
</feature>
<dbReference type="SMART" id="SM00015">
    <property type="entry name" value="IQ"/>
    <property type="match status" value="1"/>
</dbReference>
<evidence type="ECO:0000259" key="22">
    <source>
        <dbReference type="Pfam" id="PF06512"/>
    </source>
</evidence>
<feature type="transmembrane region" description="Helical" evidence="18">
    <location>
        <begin position="1242"/>
        <end position="1262"/>
    </location>
</feature>
<name>A0A091V2V2_NIPNI</name>
<feature type="coiled-coil region" evidence="19">
    <location>
        <begin position="438"/>
        <end position="469"/>
    </location>
</feature>
<feature type="domain" description="Ion transport" evidence="21">
    <location>
        <begin position="1173"/>
        <end position="1447"/>
    </location>
</feature>
<feature type="transmembrane region" description="Helical" evidence="18">
    <location>
        <begin position="1551"/>
        <end position="1576"/>
    </location>
</feature>
<feature type="transmembrane region" description="Helical" evidence="18">
    <location>
        <begin position="850"/>
        <end position="878"/>
    </location>
</feature>
<dbReference type="InterPro" id="IPR027359">
    <property type="entry name" value="Volt_channel_dom_sf"/>
</dbReference>
<feature type="transmembrane region" description="Helical" evidence="18">
    <location>
        <begin position="940"/>
        <end position="963"/>
    </location>
</feature>
<dbReference type="Gene3D" id="1.10.238.10">
    <property type="entry name" value="EF-hand"/>
    <property type="match status" value="1"/>
</dbReference>
<evidence type="ECO:0000256" key="11">
    <source>
        <dbReference type="ARBA" id="ARBA00023065"/>
    </source>
</evidence>
<proteinExistence type="inferred from homology"/>
<feature type="transmembrane region" description="Helical" evidence="18">
    <location>
        <begin position="1214"/>
        <end position="1236"/>
    </location>
</feature>
<feature type="transmembrane region" description="Helical" evidence="18">
    <location>
        <begin position="370"/>
        <end position="387"/>
    </location>
</feature>
<feature type="transmembrane region" description="Helical" evidence="18">
    <location>
        <begin position="1415"/>
        <end position="1438"/>
    </location>
</feature>
<feature type="transmembrane region" description="Helical" evidence="18">
    <location>
        <begin position="805"/>
        <end position="829"/>
    </location>
</feature>
<evidence type="ECO:0000256" key="17">
    <source>
        <dbReference type="ARBA" id="ARBA00036239"/>
    </source>
</evidence>
<dbReference type="InterPro" id="IPR005821">
    <property type="entry name" value="Ion_trans_dom"/>
</dbReference>
<dbReference type="InterPro" id="IPR043203">
    <property type="entry name" value="VGCC_Ca_Na"/>
</dbReference>
<dbReference type="InterPro" id="IPR001696">
    <property type="entry name" value="Na_channel_asu"/>
</dbReference>
<keyword evidence="16 18" id="KW-0407">Ion channel</keyword>
<feature type="transmembrane region" description="Helical" evidence="18">
    <location>
        <begin position="1526"/>
        <end position="1544"/>
    </location>
</feature>
<dbReference type="Gene3D" id="1.20.5.1190">
    <property type="entry name" value="iswi atpase"/>
    <property type="match status" value="1"/>
</dbReference>
<dbReference type="Gene3D" id="1.20.120.350">
    <property type="entry name" value="Voltage-gated potassium channels. Chain C"/>
    <property type="match status" value="4"/>
</dbReference>
<feature type="transmembrane region" description="Helical" evidence="18">
    <location>
        <begin position="770"/>
        <end position="793"/>
    </location>
</feature>
<feature type="transmembrane region" description="Helical" evidence="18">
    <location>
        <begin position="218"/>
        <end position="239"/>
    </location>
</feature>
<feature type="domain" description="Ion transport" evidence="21">
    <location>
        <begin position="123"/>
        <end position="441"/>
    </location>
</feature>
<keyword evidence="9 18" id="KW-1133">Transmembrane helix</keyword>
<feature type="domain" description="Ion transport" evidence="21">
    <location>
        <begin position="739"/>
        <end position="968"/>
    </location>
</feature>
<evidence type="ECO:0000256" key="7">
    <source>
        <dbReference type="ARBA" id="ARBA00022843"/>
    </source>
</evidence>
<dbReference type="FunFam" id="1.10.287.70:FF:000006">
    <property type="entry name" value="Sodium channel protein"/>
    <property type="match status" value="1"/>
</dbReference>
<feature type="transmembrane region" description="Helical" evidence="18">
    <location>
        <begin position="187"/>
        <end position="206"/>
    </location>
</feature>
<feature type="region of interest" description="Disordered" evidence="20">
    <location>
        <begin position="1080"/>
        <end position="1113"/>
    </location>
</feature>
<keyword evidence="19" id="KW-0175">Coiled coil</keyword>
<evidence type="ECO:0000256" key="9">
    <source>
        <dbReference type="ARBA" id="ARBA00022989"/>
    </source>
</evidence>
<evidence type="ECO:0000256" key="16">
    <source>
        <dbReference type="ARBA" id="ARBA00023303"/>
    </source>
</evidence>
<dbReference type="FunFam" id="1.20.120.350:FF:000003">
    <property type="entry name" value="Voltage-dependent sodium channel"/>
    <property type="match status" value="1"/>
</dbReference>
<dbReference type="PROSITE" id="PS50096">
    <property type="entry name" value="IQ"/>
    <property type="match status" value="1"/>
</dbReference>
<keyword evidence="14" id="KW-0325">Glycoprotein</keyword>
<feature type="transmembrane region" description="Helical" evidence="18">
    <location>
        <begin position="1715"/>
        <end position="1740"/>
    </location>
</feature>
<evidence type="ECO:0000256" key="19">
    <source>
        <dbReference type="SAM" id="Coils"/>
    </source>
</evidence>
<evidence type="ECO:0000256" key="1">
    <source>
        <dbReference type="ARBA" id="ARBA00004651"/>
    </source>
</evidence>
<feature type="non-terminal residue" evidence="24">
    <location>
        <position position="1"/>
    </location>
</feature>
<keyword evidence="4" id="KW-1003">Cell membrane</keyword>
<dbReference type="CDD" id="cd13433">
    <property type="entry name" value="Na_channel_gate"/>
    <property type="match status" value="1"/>
</dbReference>
<keyword evidence="10 18" id="KW-0915">Sodium</keyword>
<evidence type="ECO:0000256" key="4">
    <source>
        <dbReference type="ARBA" id="ARBA00022475"/>
    </source>
</evidence>
<dbReference type="GO" id="GO:0001518">
    <property type="term" value="C:voltage-gated sodium channel complex"/>
    <property type="evidence" value="ECO:0007669"/>
    <property type="project" value="UniProtKB-UniRule"/>
</dbReference>
<dbReference type="eggNOG" id="KOG2301">
    <property type="taxonomic scope" value="Eukaryota"/>
</dbReference>
<evidence type="ECO:0000256" key="12">
    <source>
        <dbReference type="ARBA" id="ARBA00023136"/>
    </source>
</evidence>
<dbReference type="FunFam" id="1.20.120.350:FF:000004">
    <property type="entry name" value="Sodium channel protein"/>
    <property type="match status" value="1"/>
</dbReference>
<feature type="transmembrane region" description="Helical" evidence="18">
    <location>
        <begin position="1175"/>
        <end position="1193"/>
    </location>
</feature>
<feature type="domain" description="Sodium ion transport-associated" evidence="22">
    <location>
        <begin position="977"/>
        <end position="1169"/>
    </location>
</feature>
<keyword evidence="11 18" id="KW-0406">Ion transport</keyword>
<dbReference type="FunFam" id="1.20.120.350:FF:000002">
    <property type="entry name" value="Sodium channel protein"/>
    <property type="match status" value="1"/>
</dbReference>
<dbReference type="InterPro" id="IPR000048">
    <property type="entry name" value="IQ_motif_EF-hand-BS"/>
</dbReference>
<keyword evidence="25" id="KW-1185">Reference proteome</keyword>
<evidence type="ECO:0000256" key="15">
    <source>
        <dbReference type="ARBA" id="ARBA00023201"/>
    </source>
</evidence>
<evidence type="ECO:0000256" key="2">
    <source>
        <dbReference type="ARBA" id="ARBA00022448"/>
    </source>
</evidence>
<dbReference type="GO" id="GO:0019228">
    <property type="term" value="P:neuronal action potential"/>
    <property type="evidence" value="ECO:0007669"/>
    <property type="project" value="TreeGrafter"/>
</dbReference>
<feature type="region of interest" description="Disordered" evidence="20">
    <location>
        <begin position="607"/>
        <end position="640"/>
    </location>
</feature>
<feature type="transmembrane region" description="Helical" evidence="18">
    <location>
        <begin position="740"/>
        <end position="758"/>
    </location>
</feature>
<dbReference type="Gene3D" id="1.10.287.70">
    <property type="match status" value="4"/>
</dbReference>
<dbReference type="PRINTS" id="PR00170">
    <property type="entry name" value="NACHANNEL"/>
</dbReference>
<evidence type="ECO:0000256" key="14">
    <source>
        <dbReference type="ARBA" id="ARBA00023180"/>
    </source>
</evidence>
<evidence type="ECO:0000256" key="20">
    <source>
        <dbReference type="SAM" id="MobiDB-lite"/>
    </source>
</evidence>
<comment type="similarity">
    <text evidence="18">Belongs to the sodium channel (TC 1.A.1.10) family.</text>
</comment>
<dbReference type="PANTHER" id="PTHR10037:SF223">
    <property type="entry name" value="SODIUM CHANNEL PROTEIN TYPE 4 SUBUNIT ALPHA"/>
    <property type="match status" value="1"/>
</dbReference>
<keyword evidence="15 18" id="KW-0739">Sodium transport</keyword>
<dbReference type="InterPro" id="IPR058542">
    <property type="entry name" value="IQ_SCN5A_C"/>
</dbReference>
<dbReference type="GO" id="GO:0086010">
    <property type="term" value="P:membrane depolarization during action potential"/>
    <property type="evidence" value="ECO:0007669"/>
    <property type="project" value="TreeGrafter"/>
</dbReference>
<keyword evidence="12 18" id="KW-0472">Membrane</keyword>
<keyword evidence="6" id="KW-0677">Repeat</keyword>
<keyword evidence="2 18" id="KW-0813">Transport</keyword>
<protein>
    <recommendedName>
        <fullName evidence="18">Sodium channel protein</fullName>
    </recommendedName>
</protein>
<evidence type="ECO:0000256" key="18">
    <source>
        <dbReference type="RuleBase" id="RU361132"/>
    </source>
</evidence>
<feature type="non-terminal residue" evidence="24">
    <location>
        <position position="1902"/>
    </location>
</feature>
<feature type="region of interest" description="Disordered" evidence="20">
    <location>
        <begin position="1015"/>
        <end position="1042"/>
    </location>
</feature>
<dbReference type="GO" id="GO:0005248">
    <property type="term" value="F:voltage-gated sodium channel activity"/>
    <property type="evidence" value="ECO:0007669"/>
    <property type="project" value="InterPro"/>
</dbReference>
<dbReference type="FunFam" id="1.10.287.70:FF:000001">
    <property type="entry name" value="Sodium channel protein"/>
    <property type="match status" value="1"/>
</dbReference>
<dbReference type="InterPro" id="IPR010526">
    <property type="entry name" value="Na_trans_assoc_dom"/>
</dbReference>
<keyword evidence="7" id="KW-0832">Ubl conjugation</keyword>
<keyword evidence="8 18" id="KW-0851">Voltage-gated channel</keyword>
<dbReference type="Proteomes" id="UP000053283">
    <property type="component" value="Unassembled WGS sequence"/>
</dbReference>
<feature type="transmembrane region" description="Helical" evidence="18">
    <location>
        <begin position="1291"/>
        <end position="1317"/>
    </location>
</feature>
<evidence type="ECO:0000313" key="25">
    <source>
        <dbReference type="Proteomes" id="UP000053283"/>
    </source>
</evidence>
<evidence type="ECO:0000259" key="21">
    <source>
        <dbReference type="Pfam" id="PF00520"/>
    </source>
</evidence>
<dbReference type="STRING" id="128390.A0A091V2V2"/>
<evidence type="ECO:0000313" key="24">
    <source>
        <dbReference type="EMBL" id="KFQ96635.1"/>
    </source>
</evidence>
<accession>A0A091V2V2</accession>
<dbReference type="FunFam" id="1.20.120.350:FF:000005">
    <property type="entry name" value="Sodium channel protein"/>
    <property type="match status" value="1"/>
</dbReference>
<evidence type="ECO:0000256" key="8">
    <source>
        <dbReference type="ARBA" id="ARBA00022882"/>
    </source>
</evidence>
<feature type="transmembrane region" description="Helical" evidence="18">
    <location>
        <begin position="245"/>
        <end position="265"/>
    </location>
</feature>
<gene>
    <name evidence="24" type="ORF">Y956_11263</name>
</gene>
<feature type="transmembrane region" description="Helical" evidence="18">
    <location>
        <begin position="1613"/>
        <end position="1641"/>
    </location>
</feature>
<dbReference type="FunFam" id="1.20.5.1190:FF:000001">
    <property type="entry name" value="Sodium channel protein"/>
    <property type="match status" value="1"/>
</dbReference>
<dbReference type="SUPFAM" id="SSF81324">
    <property type="entry name" value="Voltage-gated potassium channels"/>
    <property type="match status" value="4"/>
</dbReference>
<evidence type="ECO:0000256" key="3">
    <source>
        <dbReference type="ARBA" id="ARBA00022461"/>
    </source>
</evidence>
<feature type="transmembrane region" description="Helical" evidence="18">
    <location>
        <begin position="1496"/>
        <end position="1514"/>
    </location>
</feature>
<keyword evidence="5 18" id="KW-0812">Transmembrane</keyword>
<dbReference type="Pfam" id="PF06512">
    <property type="entry name" value="Na_trans_assoc"/>
    <property type="match status" value="1"/>
</dbReference>
<dbReference type="Pfam" id="PF00520">
    <property type="entry name" value="Ion_trans"/>
    <property type="match status" value="4"/>
</dbReference>
<evidence type="ECO:0000256" key="5">
    <source>
        <dbReference type="ARBA" id="ARBA00022692"/>
    </source>
</evidence>
<evidence type="ECO:0000256" key="13">
    <source>
        <dbReference type="ARBA" id="ARBA00023157"/>
    </source>
</evidence>
<feature type="transmembrane region" description="Helical" evidence="18">
    <location>
        <begin position="117"/>
        <end position="142"/>
    </location>
</feature>
<keyword evidence="13" id="KW-1015">Disulfide bond</keyword>
<evidence type="ECO:0000256" key="10">
    <source>
        <dbReference type="ARBA" id="ARBA00023053"/>
    </source>
</evidence>
<organism evidence="24 25">
    <name type="scientific">Nipponia nippon</name>
    <name type="common">Crested ibis</name>
    <name type="synonym">Ibis nippon</name>
    <dbReference type="NCBI Taxonomy" id="128390"/>
    <lineage>
        <taxon>Eukaryota</taxon>
        <taxon>Metazoa</taxon>
        <taxon>Chordata</taxon>
        <taxon>Craniata</taxon>
        <taxon>Vertebrata</taxon>
        <taxon>Euteleostomi</taxon>
        <taxon>Archelosauria</taxon>
        <taxon>Archosauria</taxon>
        <taxon>Dinosauria</taxon>
        <taxon>Saurischia</taxon>
        <taxon>Theropoda</taxon>
        <taxon>Coelurosauria</taxon>
        <taxon>Aves</taxon>
        <taxon>Neognathae</taxon>
        <taxon>Neoaves</taxon>
        <taxon>Aequornithes</taxon>
        <taxon>Pelecaniformes</taxon>
        <taxon>Threskiornithidae</taxon>
        <taxon>Nipponia</taxon>
    </lineage>
</organism>
<dbReference type="PANTHER" id="PTHR10037">
    <property type="entry name" value="VOLTAGE-GATED CATION CHANNEL CALCIUM AND SODIUM"/>
    <property type="match status" value="1"/>
</dbReference>
<comment type="catalytic activity">
    <reaction evidence="17">
        <text>Na(+)(in) = Na(+)(out)</text>
        <dbReference type="Rhea" id="RHEA:34963"/>
        <dbReference type="ChEBI" id="CHEBI:29101"/>
    </reaction>
</comment>
<comment type="function">
    <text evidence="18">Mediates the voltage-dependent sodium ion permeability of excitable membranes. Assuming opened or closed conformations in response to the voltage difference across the membrane, the protein forms a sodium-selective channel through which Na(+) ions may pass in accordance with their electrochemical gradient.</text>
</comment>
<sequence>PGPENLRPFTPASLAAIEQRIAEAEALKVKRQQVELPEEEEIKPSSDLEAGKNLPLIYGDPPLELIGIPLEDLDPFYKDKKTFIVLNKGKSIFRFSATPALYLLGPFHPIRRGAIKVLIHSYPCSLMFIMITILTNCVFMTLSNPPAWSKNVEYTFTGIYTFESLIKILSRGFCIDDFTFLRDPWNWLDFMVISMAYITEFVDLGNISALRTFRVLRALKTITVIPGLKTIVGALIQSVKKLSDVMILTVFCLSVFALIGLQLFMGNLRQKCVRWPPLNDTLLWDLGLDNDTLANAMLYGNFTDDVASNFTSNFTSNSTFDFEAYINDEANFYFLEGALDALLCGNSSDAGKCPEGYQCMKAGRNPNYGYTSYDTFSWAFLALFRLMTQDFWENLFQLTLRAAGKTYMIFFVVVIFLGSFYLINLILAVVAMAYAEQNDATMLEEQQKEEEFQQLMEQLKKHQEEQEKMVGGKKPGRAPAAADYDQGTKEALGEDRAVAAKLNALANHLLLAKTGNSREGLRDAASRPGSLVRWGVQVKRKGLQLLVSYCKLMSLVVAREDLSLLPRPCSKLWSQSSAQDGPGALFASLLSPVPCGDCGKLPMAVGTQLQDRRSSSGSLPRNVAEKECDSDLNSDQDKAKDCNGQVVPKVVLERSATVIGVRAWLYHNHLTVSNQDGPGLEKRVGSAISVISNTVEELEEAHQKCPSWWYKFAHTFLVWNCCPLWLKLKEFVKLVVMDPFVDLGITICIVLNTVFMAMEHYPMTEEFENVLTVGNLVFTGIFTAEMVLKLIALDPYEYFQQGWNIFDSIIVTLSLVELGLANVQGLSVLRSFRLLRVFKLAKSWPTLNMLIKIIGNSVGALGNLTLVLAIIVFIFAVVGMQLFGKSYIECVCKISHDCVLPRWHMNDFFHSFLIVFRILCGEWIETMWDCMEVAGQTMCLIVFMMVMVIGNLVVLNLFLALLLSSFSADSLAASDDDGEMNNLQIAIGRITKGIDFVKASVLMLLRRLWKGKKVAPEEEQEHSKRDNSVLNHVDTGQEPKSEYLDGVAGKEHFFMDELDHMNFINNPNLTVQVPIASEESDLYEETSTQSDTEDAKNPLSSDNASSLCSTVDYKPPLPVEEEVAEDAEDSNEPEECFTEACVKRFPCLYVDITSDRGKVWWNIRRTCFRIVEHDWFETFIVFMILLSSGALAFEDIYIEQRKVIRTVLEYADKVFSYVFVIEMLLKWVAYGFKVYFTNAWCWLDFLIVDVSIISLTANWLGYSELGAIKSLRTLRALRPLRALSRFEGMRVVVNALLGAIPSIMNVLLVCLIFWLIFSIMGVNLFAGKYYRCINTTTGELFEISVVNNKSDCMALLYTNEVRWVNVKVNFDNVGLGYLSLLQVATFKGWMDIMYAAVDSREIEEQPAYEINLYMYIYFVIFIIFGAFFTLNLFIGVIIDNFNQQKKKISKDIFMTEEQKKYYNAMKKLGSKKPQKPIPRPSNKFQGMVFDFVTKQVFDITIMILICLNMVTMMVETDDQSELKTSVLYKINLVFIVIFTGECVLKMFALRYYYFTIGWNIFDFVVVILSILGIVLSDIIEKYFVSPTLFRVIRLARIGRVLRLIRGAKGIRTLLFALMMSLPALFNIGLLLFLVMFIYSIFGMSNFAYVKKEAGIDDIFNFETFGNSIICLFQITTSAGWDGLLSPILNSGPPDCDPDLENPGSSVKGDCGNPSIGIFFFCSYIIISFLIVVNMYIAIILENFNVATEESSEPLCEDDFEMFYETWEKFDPDATQFIAYSTLSDFVDTLQEPLKIPKPNKIKLITMDLPMVAGDKIHCLDILFALTKEVLGDSGEMDALKATMEEKFMAANPSKVSYEPITTTLKRKHEEVCATKIQRAFRRYLLRRSVKQASYMYRHSKDE</sequence>
<dbReference type="FunFam" id="1.10.238.10:FF:000002">
    <property type="entry name" value="Sodium channel protein"/>
    <property type="match status" value="1"/>
</dbReference>
<reference evidence="24 25" key="1">
    <citation type="submission" date="2014-04" db="EMBL/GenBank/DDBJ databases">
        <title>Genome evolution of avian class.</title>
        <authorList>
            <person name="Zhang G."/>
            <person name="Li C."/>
        </authorList>
    </citation>
    <scope>NUCLEOTIDE SEQUENCE [LARGE SCALE GENOMIC DNA]</scope>
    <source>
        <strain evidence="24">BGI_Y956</strain>
    </source>
</reference>
<keyword evidence="3 18" id="KW-0894">Sodium channel</keyword>
<dbReference type="InterPro" id="IPR044564">
    <property type="entry name" value="Na_chnl_inactivation_gate"/>
</dbReference>
<evidence type="ECO:0000259" key="23">
    <source>
        <dbReference type="Pfam" id="PF24609"/>
    </source>
</evidence>
<feature type="domain" description="Ion transport" evidence="21">
    <location>
        <begin position="1495"/>
        <end position="1750"/>
    </location>
</feature>
<feature type="compositionally biased region" description="Basic and acidic residues" evidence="20">
    <location>
        <begin position="623"/>
        <end position="640"/>
    </location>
</feature>
<feature type="transmembrane region" description="Helical" evidence="18">
    <location>
        <begin position="407"/>
        <end position="434"/>
    </location>
</feature>
<feature type="compositionally biased region" description="Polar residues" evidence="20">
    <location>
        <begin position="1098"/>
        <end position="1109"/>
    </location>
</feature>
<comment type="subcellular location">
    <subcellularLocation>
        <location evidence="1 18">Cell membrane</location>
        <topology evidence="1 18">Multi-pass membrane protein</topology>
    </subcellularLocation>
</comment>
<evidence type="ECO:0000256" key="6">
    <source>
        <dbReference type="ARBA" id="ARBA00022737"/>
    </source>
</evidence>
<dbReference type="Pfam" id="PF24609">
    <property type="entry name" value="IQ_SCN5A_C"/>
    <property type="match status" value="1"/>
</dbReference>
<dbReference type="EMBL" id="KL410406">
    <property type="protein sequence ID" value="KFQ96635.1"/>
    <property type="molecule type" value="Genomic_DNA"/>
</dbReference>